<comment type="caution">
    <text evidence="9">The sequence shown here is derived from an EMBL/GenBank/DDBJ whole genome shotgun (WGS) entry which is preliminary data.</text>
</comment>
<feature type="transmembrane region" description="Helical" evidence="8">
    <location>
        <begin position="48"/>
        <end position="67"/>
    </location>
</feature>
<gene>
    <name evidence="9" type="ORF">GPA21_00455</name>
</gene>
<feature type="transmembrane region" description="Helical" evidence="8">
    <location>
        <begin position="205"/>
        <end position="225"/>
    </location>
</feature>
<evidence type="ECO:0000256" key="3">
    <source>
        <dbReference type="ARBA" id="ARBA00022448"/>
    </source>
</evidence>
<evidence type="ECO:0000256" key="2">
    <source>
        <dbReference type="ARBA" id="ARBA00009142"/>
    </source>
</evidence>
<feature type="transmembrane region" description="Helical" evidence="8">
    <location>
        <begin position="79"/>
        <end position="96"/>
    </location>
</feature>
<dbReference type="InterPro" id="IPR002781">
    <property type="entry name" value="TM_pro_TauE-like"/>
</dbReference>
<keyword evidence="7 8" id="KW-0472">Membrane</keyword>
<feature type="transmembrane region" description="Helical" evidence="8">
    <location>
        <begin position="231"/>
        <end position="251"/>
    </location>
</feature>
<dbReference type="AlphaFoldDB" id="A0A972F5B2"/>
<feature type="transmembrane region" description="Helical" evidence="8">
    <location>
        <begin position="7"/>
        <end position="28"/>
    </location>
</feature>
<evidence type="ECO:0000256" key="1">
    <source>
        <dbReference type="ARBA" id="ARBA00004651"/>
    </source>
</evidence>
<keyword evidence="10" id="KW-1185">Reference proteome</keyword>
<reference evidence="9" key="1">
    <citation type="submission" date="2019-12" db="EMBL/GenBank/DDBJ databases">
        <title>Comparative genomics gives insights into the taxonomy of the Azoarcus-Aromatoleum group and reveals separate origins of nif in the plant-associated Azoarcus and non-plant-associated Aromatoleum sub-groups.</title>
        <authorList>
            <person name="Lafos M."/>
            <person name="Maluk M."/>
            <person name="Batista M."/>
            <person name="Junghare M."/>
            <person name="Carmona M."/>
            <person name="Faoro H."/>
            <person name="Cruz L.M."/>
            <person name="Battistoni F."/>
            <person name="De Souza E."/>
            <person name="Pedrosa F."/>
            <person name="Chen W.-M."/>
            <person name="Poole P.S."/>
            <person name="Dixon R.A."/>
            <person name="James E.K."/>
        </authorList>
    </citation>
    <scope>NUCLEOTIDE SEQUENCE</scope>
    <source>
        <strain evidence="9">NSC3</strain>
    </source>
</reference>
<dbReference type="Proteomes" id="UP000599523">
    <property type="component" value="Unassembled WGS sequence"/>
</dbReference>
<comment type="similarity">
    <text evidence="2 8">Belongs to the 4-toluene sulfonate uptake permease (TSUP) (TC 2.A.102) family.</text>
</comment>
<feature type="transmembrane region" description="Helical" evidence="8">
    <location>
        <begin position="170"/>
        <end position="193"/>
    </location>
</feature>
<keyword evidence="4 8" id="KW-1003">Cell membrane</keyword>
<proteinExistence type="inferred from homology"/>
<dbReference type="Pfam" id="PF01925">
    <property type="entry name" value="TauE"/>
    <property type="match status" value="1"/>
</dbReference>
<accession>A0A972F5B2</accession>
<evidence type="ECO:0000256" key="8">
    <source>
        <dbReference type="RuleBase" id="RU363041"/>
    </source>
</evidence>
<keyword evidence="6 8" id="KW-1133">Transmembrane helix</keyword>
<protein>
    <recommendedName>
        <fullName evidence="8">Probable membrane transporter protein</fullName>
    </recommendedName>
</protein>
<evidence type="ECO:0000256" key="4">
    <source>
        <dbReference type="ARBA" id="ARBA00022475"/>
    </source>
</evidence>
<dbReference type="PANTHER" id="PTHR30269">
    <property type="entry name" value="TRANSMEMBRANE PROTEIN YFCA"/>
    <property type="match status" value="1"/>
</dbReference>
<dbReference type="RefSeq" id="WP_168986243.1">
    <property type="nucleotide sequence ID" value="NZ_CAWPHM010000222.1"/>
</dbReference>
<keyword evidence="3" id="KW-0813">Transport</keyword>
<evidence type="ECO:0000313" key="10">
    <source>
        <dbReference type="Proteomes" id="UP000599523"/>
    </source>
</evidence>
<dbReference type="GO" id="GO:0005886">
    <property type="term" value="C:plasma membrane"/>
    <property type="evidence" value="ECO:0007669"/>
    <property type="project" value="UniProtKB-SubCell"/>
</dbReference>
<comment type="subcellular location">
    <subcellularLocation>
        <location evidence="1 8">Cell membrane</location>
        <topology evidence="1 8">Multi-pass membrane protein</topology>
    </subcellularLocation>
</comment>
<dbReference type="EMBL" id="WTVM01000002">
    <property type="protein sequence ID" value="NMG01444.1"/>
    <property type="molecule type" value="Genomic_DNA"/>
</dbReference>
<evidence type="ECO:0000256" key="6">
    <source>
        <dbReference type="ARBA" id="ARBA00022989"/>
    </source>
</evidence>
<keyword evidence="5 8" id="KW-0812">Transmembrane</keyword>
<dbReference type="InterPro" id="IPR052017">
    <property type="entry name" value="TSUP"/>
</dbReference>
<evidence type="ECO:0000256" key="5">
    <source>
        <dbReference type="ARBA" id="ARBA00022692"/>
    </source>
</evidence>
<sequence>MLDELDAMGWVVTAIAVLITGVSKSSLGGAMGGLAVPFMAIWLSPRDALAVVLPILIAMDFAGMRAWRGKAAWNELKHLVPASVVGIALAALLFGLMSDAFIKAGLGVIAVAFAADRLIRRSRPEVGPRALSWPWAWLCGSAAGVTSTFAHAGGPPLIIYLLGRGLPRQVFVATSVYFFTAINLAKVPFYIGLDMFSRETLLMSAVYLPLVPVGVWIGTRLLAIISERTFFYIATGMLGLSGLKLLWDVFVV</sequence>
<name>A0A972F5B2_9RHOO</name>
<evidence type="ECO:0000256" key="7">
    <source>
        <dbReference type="ARBA" id="ARBA00023136"/>
    </source>
</evidence>
<evidence type="ECO:0000313" key="9">
    <source>
        <dbReference type="EMBL" id="NMG01444.1"/>
    </source>
</evidence>
<dbReference type="PANTHER" id="PTHR30269:SF37">
    <property type="entry name" value="MEMBRANE TRANSPORTER PROTEIN"/>
    <property type="match status" value="1"/>
</dbReference>
<organism evidence="9 10">
    <name type="scientific">Azoarcus taiwanensis</name>
    <dbReference type="NCBI Taxonomy" id="666964"/>
    <lineage>
        <taxon>Bacteria</taxon>
        <taxon>Pseudomonadati</taxon>
        <taxon>Pseudomonadota</taxon>
        <taxon>Betaproteobacteria</taxon>
        <taxon>Rhodocyclales</taxon>
        <taxon>Zoogloeaceae</taxon>
        <taxon>Azoarcus</taxon>
    </lineage>
</organism>